<comment type="caution">
    <text evidence="2">The sequence shown here is derived from an EMBL/GenBank/DDBJ whole genome shotgun (WGS) entry which is preliminary data.</text>
</comment>
<feature type="chain" id="PRO_5020875084" description="GT44 domain-containing protein" evidence="1">
    <location>
        <begin position="16"/>
        <end position="514"/>
    </location>
</feature>
<dbReference type="AlphaFoldDB" id="A0A4Q7DGN9"/>
<sequence>MFIVFLLLFTAFAQASTEKNSTPLVAPTVIPKTLKQLDLSRLQATKKRLNFDDMVQSTDSFDQLALQKTFAQASTPIPPLFHYIWLWGPLYEDYWSSISRFAMLLKKARSSASVVVWVDDLKNLEFLKERQTRGALRKLNEGFETYGPLLDIRKIDQLKDKKPDFFTDEQYDEYWNIINFERHGLRNFASVSDMIRLEILRQFGGVYLDTDMTPLFFGMDRLPASAFKVPHNFQIINRTNSLIVSTPRHPVINSMMRHVLIAYVNDFLKIQEKRRTDIPLKTIADRPKNKRFDLTIRISGPGAFYGRLLSCASPATQMNALIIPIQNCLAFPHVLAQKEFCSTIGLILSAEMLGDIPEDITQTMQDFIVRHKKDNYLDATAFLTNVFTVFQSSFGVVNTNPILLKTYSMLFFIVEKIKTQPVRPALQAYKGSQIQRFWNMHKILGAIISHFKAVSMERLNKNSPISYAGGIQVCTLFDCLNFQFDCHNTWMDIPYVYPPFDTDSRWHDYKIKIR</sequence>
<dbReference type="SUPFAM" id="SSF53448">
    <property type="entry name" value="Nucleotide-diphospho-sugar transferases"/>
    <property type="match status" value="1"/>
</dbReference>
<evidence type="ECO:0008006" key="4">
    <source>
        <dbReference type="Google" id="ProtNLM"/>
    </source>
</evidence>
<dbReference type="EMBL" id="SCFB01000006">
    <property type="protein sequence ID" value="RZI45842.1"/>
    <property type="molecule type" value="Genomic_DNA"/>
</dbReference>
<name>A0A4Q7DGN9_9PROT</name>
<dbReference type="Gene3D" id="3.90.550.20">
    <property type="match status" value="1"/>
</dbReference>
<dbReference type="InterPro" id="IPR029044">
    <property type="entry name" value="Nucleotide-diphossugar_trans"/>
</dbReference>
<keyword evidence="3" id="KW-1185">Reference proteome</keyword>
<dbReference type="InterPro" id="IPR007577">
    <property type="entry name" value="GlycoTrfase_DXD_sugar-bd_CS"/>
</dbReference>
<dbReference type="OrthoDB" id="277808at2"/>
<dbReference type="Proteomes" id="UP000293550">
    <property type="component" value="Unassembled WGS sequence"/>
</dbReference>
<keyword evidence="1" id="KW-0732">Signal</keyword>
<organism evidence="2 3">
    <name type="scientific">Candidatus Finniella inopinata</name>
    <dbReference type="NCBI Taxonomy" id="1696036"/>
    <lineage>
        <taxon>Bacteria</taxon>
        <taxon>Pseudomonadati</taxon>
        <taxon>Pseudomonadota</taxon>
        <taxon>Alphaproteobacteria</taxon>
        <taxon>Holosporales</taxon>
        <taxon>Candidatus Paracaedibacteraceae</taxon>
        <taxon>Candidatus Finniella</taxon>
    </lineage>
</organism>
<feature type="signal peptide" evidence="1">
    <location>
        <begin position="1"/>
        <end position="15"/>
    </location>
</feature>
<proteinExistence type="predicted"/>
<reference evidence="2 3" key="1">
    <citation type="submission" date="2018-10" db="EMBL/GenBank/DDBJ databases">
        <title>An updated phylogeny of the Alphaproteobacteria reveals that the parasitic Rickettsiales and Holosporales have independent origins.</title>
        <authorList>
            <person name="Munoz-Gomez S.A."/>
            <person name="Hess S."/>
            <person name="Burger G."/>
            <person name="Lang B.F."/>
            <person name="Susko E."/>
            <person name="Slamovits C.H."/>
            <person name="Roger A.J."/>
        </authorList>
    </citation>
    <scope>NUCLEOTIDE SEQUENCE [LARGE SCALE GENOMIC DNA]</scope>
    <source>
        <strain evidence="2">HOLO01</strain>
    </source>
</reference>
<gene>
    <name evidence="2" type="ORF">EQU50_05250</name>
</gene>
<accession>A0A4Q7DGN9</accession>
<protein>
    <recommendedName>
        <fullName evidence="4">GT44 domain-containing protein</fullName>
    </recommendedName>
</protein>
<evidence type="ECO:0000313" key="2">
    <source>
        <dbReference type="EMBL" id="RZI45842.1"/>
    </source>
</evidence>
<evidence type="ECO:0000256" key="1">
    <source>
        <dbReference type="SAM" id="SignalP"/>
    </source>
</evidence>
<dbReference type="Pfam" id="PF04488">
    <property type="entry name" value="Gly_transf_sug"/>
    <property type="match status" value="1"/>
</dbReference>
<evidence type="ECO:0000313" key="3">
    <source>
        <dbReference type="Proteomes" id="UP000293550"/>
    </source>
</evidence>
<dbReference type="RefSeq" id="WP_130154095.1">
    <property type="nucleotide sequence ID" value="NZ_SCFB01000006.1"/>
</dbReference>